<evidence type="ECO:0000256" key="1">
    <source>
        <dbReference type="SAM" id="SignalP"/>
    </source>
</evidence>
<feature type="chain" id="PRO_5003037967" evidence="1">
    <location>
        <begin position="24"/>
        <end position="394"/>
    </location>
</feature>
<dbReference type="RefSeq" id="XP_002670928.1">
    <property type="nucleotide sequence ID" value="XM_002670882.1"/>
</dbReference>
<organism evidence="3">
    <name type="scientific">Naegleria gruberi</name>
    <name type="common">Amoeba</name>
    <dbReference type="NCBI Taxonomy" id="5762"/>
    <lineage>
        <taxon>Eukaryota</taxon>
        <taxon>Discoba</taxon>
        <taxon>Heterolobosea</taxon>
        <taxon>Tetramitia</taxon>
        <taxon>Eutetramitia</taxon>
        <taxon>Vahlkampfiidae</taxon>
        <taxon>Naegleria</taxon>
    </lineage>
</organism>
<evidence type="ECO:0000313" key="3">
    <source>
        <dbReference type="Proteomes" id="UP000006671"/>
    </source>
</evidence>
<dbReference type="OrthoDB" id="2526946at2759"/>
<keyword evidence="3" id="KW-1185">Reference proteome</keyword>
<dbReference type="InParanoid" id="D2VYC7"/>
<dbReference type="KEGG" id="ngr:NAEGRDRAFT_81705"/>
<accession>D2VYC7</accession>
<proteinExistence type="predicted"/>
<keyword evidence="1" id="KW-0732">Signal</keyword>
<protein>
    <submittedName>
        <fullName evidence="2">Predicted protein</fullName>
    </submittedName>
</protein>
<dbReference type="Proteomes" id="UP000006671">
    <property type="component" value="Unassembled WGS sequence"/>
</dbReference>
<name>D2VYC7_NAEGR</name>
<dbReference type="EMBL" id="GG738910">
    <property type="protein sequence ID" value="EFC38184.1"/>
    <property type="molecule type" value="Genomic_DNA"/>
</dbReference>
<gene>
    <name evidence="2" type="ORF">NAEGRDRAFT_81705</name>
</gene>
<sequence length="394" mass="41268">MQKNQLIITLVVLLSVVACTVYGFSANPCTFCQTSFDMVATDKIGNLTFEGDFHASGIIAMINDSLIVDGSSLINGSIDHGLIQVNGSVASNGSLMISISTWFSNGSLLINGSFDTDEGNAFELNGTLGHSGGFVYSNQSWNTNGSLTIQGDLILPSMDEFSGTLQVNGTVNSSISGDLSIIGSMLLDGSFNGNETDFNMNGILTHNGLFFQDNETVTCLPSNNSLNGTAVIDGTMKSSDGQLYINGSMIISGTFLSNENLELSGYLANNVMVLEMTGTISLPCSTLIDGNLTVNGNLNSTVGSMLTINGTTHVNGNLTLSHALLITGNLTIHGTVHLNNTNVAIIVQGGDFTSVGGIVANNTADGALRADNVLTFMNITDMTFTSIKVKSTMK</sequence>
<dbReference type="VEuPathDB" id="AmoebaDB:NAEGRDRAFT_81705"/>
<feature type="signal peptide" evidence="1">
    <location>
        <begin position="1"/>
        <end position="23"/>
    </location>
</feature>
<reference evidence="2 3" key="1">
    <citation type="journal article" date="2010" name="Cell">
        <title>The genome of Naegleria gruberi illuminates early eukaryotic versatility.</title>
        <authorList>
            <person name="Fritz-Laylin L.K."/>
            <person name="Prochnik S.E."/>
            <person name="Ginger M.L."/>
            <person name="Dacks J.B."/>
            <person name="Carpenter M.L."/>
            <person name="Field M.C."/>
            <person name="Kuo A."/>
            <person name="Paredez A."/>
            <person name="Chapman J."/>
            <person name="Pham J."/>
            <person name="Shu S."/>
            <person name="Neupane R."/>
            <person name="Cipriano M."/>
            <person name="Mancuso J."/>
            <person name="Tu H."/>
            <person name="Salamov A."/>
            <person name="Lindquist E."/>
            <person name="Shapiro H."/>
            <person name="Lucas S."/>
            <person name="Grigoriev I.V."/>
            <person name="Cande W.Z."/>
            <person name="Fulton C."/>
            <person name="Rokhsar D.S."/>
            <person name="Dawson S.C."/>
        </authorList>
    </citation>
    <scope>NUCLEOTIDE SEQUENCE [LARGE SCALE GENOMIC DNA]</scope>
    <source>
        <strain evidence="2 3">NEG-M</strain>
    </source>
</reference>
<evidence type="ECO:0000313" key="2">
    <source>
        <dbReference type="EMBL" id="EFC38184.1"/>
    </source>
</evidence>
<dbReference type="GeneID" id="8853866"/>
<dbReference type="PROSITE" id="PS51257">
    <property type="entry name" value="PROKAR_LIPOPROTEIN"/>
    <property type="match status" value="1"/>
</dbReference>
<dbReference type="AlphaFoldDB" id="D2VYC7"/>